<dbReference type="PANTHER" id="PTHR46889">
    <property type="entry name" value="TRANSPOSASE INSF FOR INSERTION SEQUENCE IS3B-RELATED"/>
    <property type="match status" value="1"/>
</dbReference>
<dbReference type="NCBIfam" id="NF033516">
    <property type="entry name" value="transpos_IS3"/>
    <property type="match status" value="1"/>
</dbReference>
<dbReference type="PANTHER" id="PTHR46889:SF4">
    <property type="entry name" value="TRANSPOSASE INSO FOR INSERTION SEQUENCE ELEMENT IS911B-RELATED"/>
    <property type="match status" value="1"/>
</dbReference>
<evidence type="ECO:0000313" key="3">
    <source>
        <dbReference type="Proteomes" id="UP000182660"/>
    </source>
</evidence>
<dbReference type="Gene3D" id="3.30.420.10">
    <property type="entry name" value="Ribonuclease H-like superfamily/Ribonuclease H"/>
    <property type="match status" value="1"/>
</dbReference>
<evidence type="ECO:0000313" key="2">
    <source>
        <dbReference type="EMBL" id="SGY84162.1"/>
    </source>
</evidence>
<accession>A0ABY1HCI6</accession>
<dbReference type="SUPFAM" id="SSF53098">
    <property type="entry name" value="Ribonuclease H-like"/>
    <property type="match status" value="1"/>
</dbReference>
<name>A0ABY1HCI6_9GAMM</name>
<sequence>MDVSPSAFYHWLSNRASPNKDVALEIKATEIFDLHKKTLGYRRLTNELRKEGFDVGHYKIWRLMSRLGLQARYPRRFKVTTDSKHNFNIADNLLERKFDVQQPNKYWTTDITYVWTLEGWMYLAVVMDLYSRQIIGWSIADNMKTEMCLQALQMAYWRRKPNAGVMHHSDRGSQYASGKYQEMLSKMEMIPSISGKGECWDNAPTERFFRSFKHEHMHYYRLKTKKDAERCILDYLAYYNSKRPHTTLGYLSPMEFEQQILRKVA</sequence>
<proteinExistence type="predicted"/>
<dbReference type="EMBL" id="FPLJ01000018">
    <property type="protein sequence ID" value="SGY84162.1"/>
    <property type="molecule type" value="Genomic_DNA"/>
</dbReference>
<dbReference type="InterPro" id="IPR036397">
    <property type="entry name" value="RNaseH_sf"/>
</dbReference>
<organism evidence="2 3">
    <name type="scientific">Moritella viscosa</name>
    <dbReference type="NCBI Taxonomy" id="80854"/>
    <lineage>
        <taxon>Bacteria</taxon>
        <taxon>Pseudomonadati</taxon>
        <taxon>Pseudomonadota</taxon>
        <taxon>Gammaproteobacteria</taxon>
        <taxon>Alteromonadales</taxon>
        <taxon>Moritellaceae</taxon>
        <taxon>Moritella</taxon>
    </lineage>
</organism>
<dbReference type="InterPro" id="IPR012337">
    <property type="entry name" value="RNaseH-like_sf"/>
</dbReference>
<keyword evidence="3" id="KW-1185">Reference proteome</keyword>
<dbReference type="InterPro" id="IPR050900">
    <property type="entry name" value="Transposase_IS3/IS150/IS904"/>
</dbReference>
<evidence type="ECO:0000259" key="1">
    <source>
        <dbReference type="PROSITE" id="PS50994"/>
    </source>
</evidence>
<feature type="domain" description="Integrase catalytic" evidence="1">
    <location>
        <begin position="99"/>
        <end position="261"/>
    </location>
</feature>
<dbReference type="Pfam" id="PF00665">
    <property type="entry name" value="rve"/>
    <property type="match status" value="1"/>
</dbReference>
<reference evidence="2 3" key="1">
    <citation type="submission" date="2016-11" db="EMBL/GenBank/DDBJ databases">
        <authorList>
            <person name="Klemetsen T."/>
        </authorList>
    </citation>
    <scope>NUCLEOTIDE SEQUENCE [LARGE SCALE GENOMIC DNA]</scope>
    <source>
        <strain evidence="2">MT 2528</strain>
    </source>
</reference>
<dbReference type="InterPro" id="IPR001584">
    <property type="entry name" value="Integrase_cat-core"/>
</dbReference>
<dbReference type="InterPro" id="IPR025948">
    <property type="entry name" value="HTH-like_dom"/>
</dbReference>
<dbReference type="InterPro" id="IPR048020">
    <property type="entry name" value="Transpos_IS3"/>
</dbReference>
<dbReference type="Pfam" id="PF13333">
    <property type="entry name" value="rve_2"/>
    <property type="match status" value="1"/>
</dbReference>
<comment type="caution">
    <text evidence="2">The sequence shown here is derived from an EMBL/GenBank/DDBJ whole genome shotgun (WGS) entry which is preliminary data.</text>
</comment>
<dbReference type="Proteomes" id="UP000182660">
    <property type="component" value="Unassembled WGS sequence"/>
</dbReference>
<dbReference type="PROSITE" id="PS50994">
    <property type="entry name" value="INTEGRASE"/>
    <property type="match status" value="1"/>
</dbReference>
<dbReference type="Pfam" id="PF13276">
    <property type="entry name" value="HTH_21"/>
    <property type="match status" value="1"/>
</dbReference>
<gene>
    <name evidence="2" type="ORF">MT2528_0580</name>
</gene>
<protein>
    <submittedName>
        <fullName evidence="2">Integrase, catalytic region</fullName>
    </submittedName>
</protein>